<keyword evidence="2" id="KW-1185">Reference proteome</keyword>
<dbReference type="RefSeq" id="WP_014866854.1">
    <property type="nucleotide sequence ID" value="NC_018227.2"/>
</dbReference>
<dbReference type="GeneID" id="13355491"/>
<protein>
    <submittedName>
        <fullName evidence="1">Uncharacterized protein</fullName>
    </submittedName>
</protein>
<dbReference type="KEGG" id="mbg:BN140_0955"/>
<dbReference type="PATRIC" id="fig|1201294.9.peg.1059"/>
<accession>I7J840</accession>
<dbReference type="BioCyc" id="MBOU1201294:BN140_RS04815-MONOMER"/>
<sequence length="168" mass="18222">MADFVQKTVNKSAVRDISVPIADVTSFNNLIQMVIDDNSFGCVAYTDNDGVEVPGIVRNREHYTAKVNFVNGAGKRVGTVSLQSPSIAAFEANAAEALANAGLATAMGGTAVRDFGRESYYAQLKCHDPSGDDYYVTFTRKTVRISSYQDDAIKEKIETWADLVPALE</sequence>
<evidence type="ECO:0000313" key="2">
    <source>
        <dbReference type="Proteomes" id="UP000009007"/>
    </source>
</evidence>
<organism evidence="1 2">
    <name type="scientific">Methanoculleus bourgensis (strain ATCC 43281 / DSM 3045 / OCM 15 / MS2)</name>
    <name type="common">Methanogenium bourgense</name>
    <dbReference type="NCBI Taxonomy" id="1201294"/>
    <lineage>
        <taxon>Archaea</taxon>
        <taxon>Methanobacteriati</taxon>
        <taxon>Methanobacteriota</taxon>
        <taxon>Stenosarchaea group</taxon>
        <taxon>Methanomicrobia</taxon>
        <taxon>Methanomicrobiales</taxon>
        <taxon>Methanomicrobiaceae</taxon>
        <taxon>Methanoculleus</taxon>
    </lineage>
</organism>
<dbReference type="AlphaFoldDB" id="I7J840"/>
<dbReference type="Proteomes" id="UP000009007">
    <property type="component" value="Chromosome I"/>
</dbReference>
<proteinExistence type="predicted"/>
<dbReference type="EMBL" id="HE964772">
    <property type="protein sequence ID" value="CCJ35878.1"/>
    <property type="molecule type" value="Genomic_DNA"/>
</dbReference>
<name>I7J840_METBM</name>
<reference evidence="2" key="1">
    <citation type="journal article" date="2012" name="J. Bacteriol.">
        <title>Complete genome sequence of the hydrogenotrophic, methanogenic archaeon Methanoculleus bourgensis strain MS2T, isolated from a sewage sludge digester.</title>
        <authorList>
            <person name="Maus I."/>
            <person name="Wibberg D."/>
            <person name="Stantscheff R."/>
            <person name="Eikmeyer F.G."/>
            <person name="Seffner A."/>
            <person name="Boelter J."/>
            <person name="Szczepanowski R."/>
            <person name="Blom J."/>
            <person name="Jaenicke S."/>
            <person name="Konig H."/>
            <person name="Puhler A."/>
            <person name="Schluter A."/>
        </authorList>
    </citation>
    <scope>NUCLEOTIDE SEQUENCE [LARGE SCALE GENOMIC DNA]</scope>
    <source>
        <strain evidence="2">ATCC 43281 / DSM 3045 / OCM 15 / MS2</strain>
    </source>
</reference>
<dbReference type="HOGENOM" id="CLU_111882_0_0_2"/>
<gene>
    <name evidence="1" type="ordered locus">BN140_0955</name>
</gene>
<evidence type="ECO:0000313" key="1">
    <source>
        <dbReference type="EMBL" id="CCJ35878.1"/>
    </source>
</evidence>